<keyword evidence="3" id="KW-0592">Phosphate transport</keyword>
<reference evidence="11 12" key="1">
    <citation type="journal article" date="2024" name="Microbiol. Resour. Announc.">
        <title>Genome annotations for the ascomycete fungi Trichoderma harzianum, Trichoderma aggressivum, and Purpureocillium lilacinum.</title>
        <authorList>
            <person name="Beijen E.P.W."/>
            <person name="Ohm R.A."/>
        </authorList>
    </citation>
    <scope>NUCLEOTIDE SEQUENCE [LARGE SCALE GENOMIC DNA]</scope>
    <source>
        <strain evidence="11 12">CBS 150709</strain>
    </source>
</reference>
<dbReference type="InterPro" id="IPR001204">
    <property type="entry name" value="Phos_transporter"/>
</dbReference>
<feature type="transmembrane region" description="Helical" evidence="9">
    <location>
        <begin position="649"/>
        <end position="668"/>
    </location>
</feature>
<dbReference type="Proteomes" id="UP001287286">
    <property type="component" value="Unassembled WGS sequence"/>
</dbReference>
<comment type="caution">
    <text evidence="11">The sequence shown here is derived from an EMBL/GenBank/DDBJ whole genome shotgun (WGS) entry which is preliminary data.</text>
</comment>
<dbReference type="Pfam" id="PF01384">
    <property type="entry name" value="PHO4"/>
    <property type="match status" value="1"/>
</dbReference>
<feature type="transmembrane region" description="Helical" evidence="9">
    <location>
        <begin position="435"/>
        <end position="456"/>
    </location>
</feature>
<feature type="transmembrane region" description="Helical" evidence="9">
    <location>
        <begin position="468"/>
        <end position="490"/>
    </location>
</feature>
<feature type="transmembrane region" description="Helical" evidence="9">
    <location>
        <begin position="330"/>
        <end position="351"/>
    </location>
</feature>
<accession>A0ABR0BU11</accession>
<feature type="domain" description="Xylanolytic transcriptional activator regulatory" evidence="10">
    <location>
        <begin position="1136"/>
        <end position="1219"/>
    </location>
</feature>
<dbReference type="Pfam" id="PF04082">
    <property type="entry name" value="Fungal_trans"/>
    <property type="match status" value="1"/>
</dbReference>
<dbReference type="PANTHER" id="PTHR11101">
    <property type="entry name" value="PHOSPHATE TRANSPORTER"/>
    <property type="match status" value="1"/>
</dbReference>
<evidence type="ECO:0000313" key="12">
    <source>
        <dbReference type="Proteomes" id="UP001287286"/>
    </source>
</evidence>
<evidence type="ECO:0000313" key="11">
    <source>
        <dbReference type="EMBL" id="KAK4087381.1"/>
    </source>
</evidence>
<feature type="transmembrane region" description="Helical" evidence="9">
    <location>
        <begin position="400"/>
        <end position="423"/>
    </location>
</feature>
<dbReference type="EMBL" id="JAWRVI010000032">
    <property type="protein sequence ID" value="KAK4087381.1"/>
    <property type="molecule type" value="Genomic_DNA"/>
</dbReference>
<feature type="transmembrane region" description="Helical" evidence="9">
    <location>
        <begin position="697"/>
        <end position="717"/>
    </location>
</feature>
<gene>
    <name evidence="11" type="ORF">Purlil1_8229</name>
</gene>
<evidence type="ECO:0000259" key="10">
    <source>
        <dbReference type="SMART" id="SM00906"/>
    </source>
</evidence>
<evidence type="ECO:0000256" key="7">
    <source>
        <dbReference type="ARBA" id="ARBA00023242"/>
    </source>
</evidence>
<keyword evidence="4 9" id="KW-0812">Transmembrane</keyword>
<keyword evidence="12" id="KW-1185">Reference proteome</keyword>
<feature type="transmembrane region" description="Helical" evidence="9">
    <location>
        <begin position="363"/>
        <end position="385"/>
    </location>
</feature>
<evidence type="ECO:0000256" key="3">
    <source>
        <dbReference type="ARBA" id="ARBA00022592"/>
    </source>
</evidence>
<evidence type="ECO:0000256" key="2">
    <source>
        <dbReference type="ARBA" id="ARBA00022448"/>
    </source>
</evidence>
<protein>
    <submittedName>
        <fullName evidence="11">Transcriptional regulator family: Fungal Specific TF</fullName>
    </submittedName>
</protein>
<keyword evidence="6 9" id="KW-0472">Membrane</keyword>
<evidence type="ECO:0000256" key="5">
    <source>
        <dbReference type="ARBA" id="ARBA00022989"/>
    </source>
</evidence>
<comment type="subcellular location">
    <subcellularLocation>
        <location evidence="1">Membrane</location>
        <topology evidence="1">Multi-pass membrane protein</topology>
    </subcellularLocation>
</comment>
<feature type="transmembrane region" description="Helical" evidence="9">
    <location>
        <begin position="787"/>
        <end position="811"/>
    </location>
</feature>
<keyword evidence="2" id="KW-0813">Transport</keyword>
<dbReference type="SMART" id="SM00906">
    <property type="entry name" value="Fungal_trans"/>
    <property type="match status" value="1"/>
</dbReference>
<evidence type="ECO:0000256" key="4">
    <source>
        <dbReference type="ARBA" id="ARBA00022692"/>
    </source>
</evidence>
<sequence>MASTRTERLVAVFGWILAAQGLTLSYATRPRGFALKVSWPEPTIASNRYSPHCATITDYMTPKAMSPEECSRDIAFLNGGELVFRVVFASPSSTPPPRVKTRLALESRHGEGCAARMNEQIAEDGLCLVPERGDVKTATMNQPPFAASNPRRLRHSHPCHLVIADVVCTPNQLSALSGFKELVACLMYTLRMACGENATAKCTCRCPNATPGMMLDGSTTGTSWHLGKRWKLRAWLKRRVIGFVTMALHQYDFLLAVGTIFAFLDAWNIGANDVANSWASSVSSRSITYLQAMLGASVMEFSGALGVGGRVADTIRTKVVDTTAFNDEPALLMLGMVCAVIASASYLTMATRLGMPVSTTHSILGGVLGMGVAALGGDGITWVGYKNGKVDLKQGVVQVFMAWIISPVMAGAFGACIFLLTKYGVLLRSNPTMKGLMLVPIYFWLTASLIVMLLIWKGGDYEVNLTDAQIPGVIVAVGAGWGLLMALFLVPWMYRIVVKEDWQLKAWHILQGPFLLRRGEVPPPPADFKGVVRNFYEGHLTREELDARRARTAAAATNDIEGQHEKTATGSETPAPGPEDSAPTHKSLVGPKPDAPWHTRAYMWWFMKWLVLRGVDQDIVSSQKDKSVIAGDVEEIHAHAKHYDNRTEFLYTFLQIMTASAASFTHGANDVANAVGPYASIFQIWQSGAVPLKGANVPLWILAFGGVGIVIGLWTYGYHIMRNLGNRVTLMSPARGFSMELGSVITVIVATRLELPVSTTQCITGAIVGVGLCNGDWRAINWRMVAWIYLGWFITVPVAGLISGILMGFIINCPRCGYLRYHRCPPRFTFKIPNGLAPEIALLDTHIRRIVFPVIWWEQMLSNLDQDRPAFALQARDHLKSCDRQQPCFHCTRRGKTEICLYEHTAEEYMSYESITTELGTIENASISQIPSDTRPGSEAVIDQLMSRQLGYSSSCSTGTFKIVSQLGEPDRNPATFANSRRNNDAAAQYLGLIREIPHRKYVNILVHSFFTNVAWHYDVIEEAIFRDELSDWDQVSYTALKQGPEYLPVNTRYFPALLLQVLALALLYQPVQYDDILDDLKYAPDIDFSDLASDYSTAGHRIMCMLGSRDMPLSKIQAGLMKACFEKSIGSVIESWHTLGSTIRDAQELGLHQLSPYDANKVASDASKPREVKLRRKLWLVLHLWDAHMAVVLGRPMATRLDPRVVSSTSPPTASPPQDQQEVILSPFDIILCGYHAAFKYLQDIHDLEVTSKIAQETVQKIHNAVVSNISRLPAWATSPSPTLDCKYPWLPAARETLITEVYFVLLALHRPFMSSLSTSRVEALKAALQMLESQNRLFSQAGSHMHMSFTLVFATFDAMVLVAATYLGFPNDNLELLPASMKCMQWGLARLDAMRARNTMAGLAYDVVQALYQKVLSCISIPDPPALYTDDSGNFNRVAQIPSGDYAGQEILQVTGAMANTKQDLDNQLRQEPLFDLVYQDLLGKSEALKQTDTAVPRQEQCGEPAHDSFWQLMDDLT</sequence>
<organism evidence="11 12">
    <name type="scientific">Purpureocillium lilacinum</name>
    <name type="common">Paecilomyces lilacinus</name>
    <dbReference type="NCBI Taxonomy" id="33203"/>
    <lineage>
        <taxon>Eukaryota</taxon>
        <taxon>Fungi</taxon>
        <taxon>Dikarya</taxon>
        <taxon>Ascomycota</taxon>
        <taxon>Pezizomycotina</taxon>
        <taxon>Sordariomycetes</taxon>
        <taxon>Hypocreomycetidae</taxon>
        <taxon>Hypocreales</taxon>
        <taxon>Ophiocordycipitaceae</taxon>
        <taxon>Purpureocillium</taxon>
    </lineage>
</organism>
<evidence type="ECO:0000256" key="9">
    <source>
        <dbReference type="SAM" id="Phobius"/>
    </source>
</evidence>
<evidence type="ECO:0000256" key="1">
    <source>
        <dbReference type="ARBA" id="ARBA00004141"/>
    </source>
</evidence>
<keyword evidence="5 9" id="KW-1133">Transmembrane helix</keyword>
<keyword evidence="7" id="KW-0539">Nucleus</keyword>
<dbReference type="InterPro" id="IPR007219">
    <property type="entry name" value="XnlR_reg_dom"/>
</dbReference>
<dbReference type="CDD" id="cd12148">
    <property type="entry name" value="fungal_TF_MHR"/>
    <property type="match status" value="1"/>
</dbReference>
<dbReference type="PANTHER" id="PTHR11101:SF80">
    <property type="entry name" value="PHOSPHATE TRANSPORTER"/>
    <property type="match status" value="1"/>
</dbReference>
<evidence type="ECO:0000256" key="6">
    <source>
        <dbReference type="ARBA" id="ARBA00023136"/>
    </source>
</evidence>
<proteinExistence type="predicted"/>
<evidence type="ECO:0000256" key="8">
    <source>
        <dbReference type="SAM" id="MobiDB-lite"/>
    </source>
</evidence>
<feature type="region of interest" description="Disordered" evidence="8">
    <location>
        <begin position="551"/>
        <end position="592"/>
    </location>
</feature>
<name>A0ABR0BU11_PURLI</name>